<dbReference type="AlphaFoldDB" id="A0A7D6ZH30"/>
<dbReference type="RefSeq" id="WP_181581957.1">
    <property type="nucleotide sequence ID" value="NZ_CP059399.1"/>
</dbReference>
<dbReference type="Proteomes" id="UP000515512">
    <property type="component" value="Chromosome"/>
</dbReference>
<organism evidence="1 2">
    <name type="scientific">Nocardia huaxiensis</name>
    <dbReference type="NCBI Taxonomy" id="2755382"/>
    <lineage>
        <taxon>Bacteria</taxon>
        <taxon>Bacillati</taxon>
        <taxon>Actinomycetota</taxon>
        <taxon>Actinomycetes</taxon>
        <taxon>Mycobacteriales</taxon>
        <taxon>Nocardiaceae</taxon>
        <taxon>Nocardia</taxon>
    </lineage>
</organism>
<dbReference type="EMBL" id="CP059399">
    <property type="protein sequence ID" value="QLY30759.1"/>
    <property type="molecule type" value="Genomic_DNA"/>
</dbReference>
<evidence type="ECO:0000313" key="2">
    <source>
        <dbReference type="Proteomes" id="UP000515512"/>
    </source>
</evidence>
<dbReference type="SUPFAM" id="SSF140453">
    <property type="entry name" value="EsxAB dimer-like"/>
    <property type="match status" value="1"/>
</dbReference>
<protein>
    <recommendedName>
        <fullName evidence="3">WXG100 family type VII secretion target</fullName>
    </recommendedName>
</protein>
<reference evidence="1 2" key="1">
    <citation type="submission" date="2020-07" db="EMBL/GenBank/DDBJ databases">
        <authorList>
            <person name="Zhuang K."/>
            <person name="Ran Y."/>
        </authorList>
    </citation>
    <scope>NUCLEOTIDE SEQUENCE [LARGE SCALE GENOMIC DNA]</scope>
    <source>
        <strain evidence="1 2">WCH-YHL-001</strain>
    </source>
</reference>
<name>A0A7D6ZH30_9NOCA</name>
<keyword evidence="2" id="KW-1185">Reference proteome</keyword>
<dbReference type="KEGG" id="nhu:H0264_37670"/>
<gene>
    <name evidence="1" type="ORF">H0264_37670</name>
</gene>
<accession>A0A7D6ZH30</accession>
<dbReference type="Gene3D" id="1.10.287.1060">
    <property type="entry name" value="ESAT-6-like"/>
    <property type="match status" value="1"/>
</dbReference>
<dbReference type="InterPro" id="IPR036689">
    <property type="entry name" value="ESAT-6-like_sf"/>
</dbReference>
<sequence length="107" mass="11586">MGSIWADPDRLRAVTPQFAQLGEDVHTALTALRAGIEAEGRCWGSDTPGKQFEKHYPQGDGEGSINQFLGVLAGLETALKNTGDKIATTANTLQTQDQQRADQFKQV</sequence>
<proteinExistence type="predicted"/>
<evidence type="ECO:0008006" key="3">
    <source>
        <dbReference type="Google" id="ProtNLM"/>
    </source>
</evidence>
<evidence type="ECO:0000313" key="1">
    <source>
        <dbReference type="EMBL" id="QLY30759.1"/>
    </source>
</evidence>